<protein>
    <submittedName>
        <fullName evidence="1">Uncharacterized protein</fullName>
    </submittedName>
</protein>
<evidence type="ECO:0000313" key="1">
    <source>
        <dbReference type="EMBL" id="MFD1935367.1"/>
    </source>
</evidence>
<dbReference type="Proteomes" id="UP001597368">
    <property type="component" value="Unassembled WGS sequence"/>
</dbReference>
<reference evidence="2" key="1">
    <citation type="journal article" date="2019" name="Int. J. Syst. Evol. Microbiol.">
        <title>The Global Catalogue of Microorganisms (GCM) 10K type strain sequencing project: providing services to taxonomists for standard genome sequencing and annotation.</title>
        <authorList>
            <consortium name="The Broad Institute Genomics Platform"/>
            <consortium name="The Broad Institute Genome Sequencing Center for Infectious Disease"/>
            <person name="Wu L."/>
            <person name="Ma J."/>
        </authorList>
    </citation>
    <scope>NUCLEOTIDE SEQUENCE [LARGE SCALE GENOMIC DNA]</scope>
    <source>
        <strain evidence="2">ICMP 6774ER</strain>
    </source>
</reference>
<dbReference type="EMBL" id="JBHUFV010000043">
    <property type="protein sequence ID" value="MFD1935367.1"/>
    <property type="molecule type" value="Genomic_DNA"/>
</dbReference>
<organism evidence="1 2">
    <name type="scientific">Nonomuraea mangrovi</name>
    <dbReference type="NCBI Taxonomy" id="2316207"/>
    <lineage>
        <taxon>Bacteria</taxon>
        <taxon>Bacillati</taxon>
        <taxon>Actinomycetota</taxon>
        <taxon>Actinomycetes</taxon>
        <taxon>Streptosporangiales</taxon>
        <taxon>Streptosporangiaceae</taxon>
        <taxon>Nonomuraea</taxon>
    </lineage>
</organism>
<comment type="caution">
    <text evidence="1">The sequence shown here is derived from an EMBL/GenBank/DDBJ whole genome shotgun (WGS) entry which is preliminary data.</text>
</comment>
<keyword evidence="2" id="KW-1185">Reference proteome</keyword>
<gene>
    <name evidence="1" type="ORF">ACFSKW_28215</name>
</gene>
<proteinExistence type="predicted"/>
<accession>A0ABW4T344</accession>
<name>A0ABW4T344_9ACTN</name>
<evidence type="ECO:0000313" key="2">
    <source>
        <dbReference type="Proteomes" id="UP001597368"/>
    </source>
</evidence>
<dbReference type="RefSeq" id="WP_379575484.1">
    <property type="nucleotide sequence ID" value="NZ_JBHUFV010000043.1"/>
</dbReference>
<sequence length="51" mass="5671">MLRSTRLVDLVNTMDLKLVAAPFGMDPEGVMTYLADHVHEGRLLDQNEIGS</sequence>